<feature type="compositionally biased region" description="Polar residues" evidence="2">
    <location>
        <begin position="627"/>
        <end position="641"/>
    </location>
</feature>
<evidence type="ECO:0000313" key="3">
    <source>
        <dbReference type="EMBL" id="KAG7350957.1"/>
    </source>
</evidence>
<feature type="region of interest" description="Disordered" evidence="2">
    <location>
        <begin position="1255"/>
        <end position="1288"/>
    </location>
</feature>
<feature type="compositionally biased region" description="Low complexity" evidence="2">
    <location>
        <begin position="367"/>
        <end position="377"/>
    </location>
</feature>
<comment type="caution">
    <text evidence="3">The sequence shown here is derived from an EMBL/GenBank/DDBJ whole genome shotgun (WGS) entry which is preliminary data.</text>
</comment>
<keyword evidence="1" id="KW-0677">Repeat</keyword>
<evidence type="ECO:0000256" key="1">
    <source>
        <dbReference type="ARBA" id="ARBA00022737"/>
    </source>
</evidence>
<feature type="region of interest" description="Disordered" evidence="2">
    <location>
        <begin position="979"/>
        <end position="1001"/>
    </location>
</feature>
<sequence>MMDVNDEDDSYRFSSTSMKKNKPRQLRIKKTLVADDEEDNGPSNAIPPPTRQMQQQQRQQQPPQQLSPNQPQKVPVNTAKASPSPALVASDGSFSSSSSSSSQRHKRFHRASSSSSSSAKSPLSSGVARSRFSPHWESQTSREGKKTSTTTASTATHHPQRVGRSPPSRTKESIADDTEVFDLHAPTMYNSYRRRSRSRSQGDRVQDAVGEGQTAESSSVSLTSSSSSSDSGEETYEKYRKYLSTNDGNNKEDAAPWRKAQSQKKATMKIGAPPPLEYSYRYSASQQQPMEKEAIASPTLESNEKRRKSNSPRDRLTSNRIPQEDLEMVEIMLLGSSSEEDDSSTESPIPHQFVDGTTSEEDTSMGLQLETSSSHGSSSHREQQSQSTAEPSQRANYVMVKSEGKPSSGLGPLAMENGTERRAPNETSKQVPLRDSIQLQRVETHALQNNAAPYRGKELALGNRAHEGASSDTGATETKKDIRNIAFTTGMFPEGIYGEGVGSNEEKVPKAGGLQSSKTPPPVVQTEEQSGTVQDRIKQLEANSKPASTAVFQAEKNIGIISGESTIEEAKILESVNGDIVDMWETSVLEESKDVLEESFGQHSKRRGMTLLNSSRLSIGSRGSRRTQTQNDSLSQKSFGDSCSLRESDGDSVPLQPMGKMEEGNSSISKSTGLALARSGRYDVMTPSLAMSHLAGLNQPKQNDDSDSSASLGSDEVFDPAPKVLVSKPLLAAAVKGKQESESNAQCGSHLEGLNQPKQNDDSDSSASLGSDEVFDPAPKVLVSKPLLAAAVKGKQESETNAQYGSHLEGLNQPKQNDESDSSASLGSDEVFDPAPKVLVSKPLLAAAVKGKQESETNAQHGLHLEGLNQPKQNDDSDSSASLGSDEVFDPAPKVLVSKPLLAAAVKGKQESESNAQHGSHLEGLNQPKQNDDSDSSVSLGSDGVFDPAPKVLVFKPLLAAAVKGKQESESHAQYGSHLEGLNQPKQNDDSDSSASLGSDEVFDPAPKVLVSKPLLAAAVKGKQESESHAKYGSHLEGLNQPKQNDDSDSSASLGSDEVFDPAPKVLVSKPLLAAAVKGKQESESHAQYGSHLEGLNQPKQNDDSDSSASLGSGKVLDSAPKGLVSKPLVAAAVKGKKASQTDIDNGRQVHAMPSGAHPHTNHHDRGSLQQLLTPGVVKSDSEDSSDSVAIGGIMAMLEDDKSDEFSYQASHDISKDHGSISENSDYDHNKVRNKGYDDDFMNHGLHNLNASLSEHDPEEQMEPLVQSNELHSDIDSDSESDSDSSSSANVVAEKLIASSKSPSKAPEFFRCCYRGSIVLLLFAAIGLPLYFLVWYNDGDNGSTLPTETVPPLFPPLSPITPTIPVADPSSPPMSVPTQDSPTESPLPHPSFPTTSGPSGTSMHGSAEEARELLINKWPSLEEDWGDVRTPQFLALDWLTNDPNLDQYTEERILQRFSLATLYFSTDGDNWRRNDRWLSIENECLWYSAGSSLPCDDNLIYTALNLDLNGLSGTIPSELALLSNSLTRINFSSRESDTASLSGTIPNELGFLSLLEDVDFSGNELQGSIPAGLGKWSVIRSIDLSDNLLGGSLPFSITHWTSLAFLDIGNNSLESSVPSSIGLLTNLRQLNLSGNSFTGAVPSHVGRLNLLQVLYLHENQFTELPTEIGRLVLLQQLFANGNTIAGPIPTEIGRLMNLLSLNLSQNVMAGELPTELGRLISIRDELNLSENLLSGPLPTELGRLIFLRNLLLQSNRLTGSVPSTFARLNRLISLRLEDNSLTGTVPDNVCDVYDETFPIFVTDCLDDDEIICDCCMFCCQDGGGCECQFANTDLSFLCAEFTESPGLEQRIFGDMRY</sequence>
<dbReference type="Pfam" id="PF00560">
    <property type="entry name" value="LRR_1"/>
    <property type="match status" value="1"/>
</dbReference>
<feature type="region of interest" description="Disordered" evidence="2">
    <location>
        <begin position="460"/>
        <end position="480"/>
    </location>
</feature>
<keyword evidence="4" id="KW-1185">Reference proteome</keyword>
<feature type="region of interest" description="Disordered" evidence="2">
    <location>
        <begin position="1093"/>
        <end position="1120"/>
    </location>
</feature>
<feature type="region of interest" description="Disordered" evidence="2">
    <location>
        <begin position="697"/>
        <end position="716"/>
    </location>
</feature>
<feature type="region of interest" description="Disordered" evidence="2">
    <location>
        <begin position="1366"/>
        <end position="1406"/>
    </location>
</feature>
<feature type="compositionally biased region" description="Basic and acidic residues" evidence="2">
    <location>
        <begin position="1213"/>
        <end position="1231"/>
    </location>
</feature>
<feature type="region of interest" description="Disordered" evidence="2">
    <location>
        <begin position="1"/>
        <end position="433"/>
    </location>
</feature>
<dbReference type="InterPro" id="IPR001611">
    <property type="entry name" value="Leu-rich_rpt"/>
</dbReference>
<feature type="region of interest" description="Disordered" evidence="2">
    <location>
        <begin position="793"/>
        <end position="831"/>
    </location>
</feature>
<feature type="compositionally biased region" description="Low complexity" evidence="2">
    <location>
        <begin position="1392"/>
        <end position="1405"/>
    </location>
</feature>
<dbReference type="EMBL" id="JAGRRH010000018">
    <property type="protein sequence ID" value="KAG7350957.1"/>
    <property type="molecule type" value="Genomic_DNA"/>
</dbReference>
<feature type="compositionally biased region" description="Low complexity" evidence="2">
    <location>
        <begin position="93"/>
        <end position="102"/>
    </location>
</feature>
<dbReference type="PANTHER" id="PTHR48064:SF6">
    <property type="entry name" value="RECEPTOR-LIKE PROTEIN KINASE 2"/>
    <property type="match status" value="1"/>
</dbReference>
<reference evidence="3" key="1">
    <citation type="journal article" date="2021" name="Sci. Rep.">
        <title>Diploid genomic architecture of Nitzschia inconspicua, an elite biomass production diatom.</title>
        <authorList>
            <person name="Oliver A."/>
            <person name="Podell S."/>
            <person name="Pinowska A."/>
            <person name="Traller J.C."/>
            <person name="Smith S.R."/>
            <person name="McClure R."/>
            <person name="Beliaev A."/>
            <person name="Bohutskyi P."/>
            <person name="Hill E.A."/>
            <person name="Rabines A."/>
            <person name="Zheng H."/>
            <person name="Allen L.Z."/>
            <person name="Kuo A."/>
            <person name="Grigoriev I.V."/>
            <person name="Allen A.E."/>
            <person name="Hazlebeck D."/>
            <person name="Allen E.E."/>
        </authorList>
    </citation>
    <scope>NUCLEOTIDE SEQUENCE</scope>
    <source>
        <strain evidence="3">Hildebrandi</strain>
    </source>
</reference>
<dbReference type="PANTHER" id="PTHR48064">
    <property type="entry name" value="OS01G0750400 PROTEIN"/>
    <property type="match status" value="1"/>
</dbReference>
<evidence type="ECO:0000313" key="4">
    <source>
        <dbReference type="Proteomes" id="UP000693970"/>
    </source>
</evidence>
<feature type="compositionally biased region" description="Low complexity" evidence="2">
    <location>
        <begin position="217"/>
        <end position="230"/>
    </location>
</feature>
<protein>
    <submittedName>
        <fullName evidence="3">RHS repeat-associated core domain containing protein</fullName>
    </submittedName>
</protein>
<feature type="region of interest" description="Disordered" evidence="2">
    <location>
        <begin position="1022"/>
        <end position="1058"/>
    </location>
</feature>
<feature type="region of interest" description="Disordered" evidence="2">
    <location>
        <begin position="497"/>
        <end position="530"/>
    </location>
</feature>
<dbReference type="InterPro" id="IPR053038">
    <property type="entry name" value="RLP_Defense"/>
</dbReference>
<feature type="compositionally biased region" description="Low complexity" evidence="2">
    <location>
        <begin position="112"/>
        <end position="125"/>
    </location>
</feature>
<feature type="region of interest" description="Disordered" evidence="2">
    <location>
        <begin position="1209"/>
        <end position="1231"/>
    </location>
</feature>
<feature type="region of interest" description="Disordered" evidence="2">
    <location>
        <begin position="906"/>
        <end position="943"/>
    </location>
</feature>
<feature type="compositionally biased region" description="Basic residues" evidence="2">
    <location>
        <begin position="19"/>
        <end position="30"/>
    </location>
</feature>
<gene>
    <name evidence="3" type="ORF">IV203_010317</name>
</gene>
<reference evidence="3" key="2">
    <citation type="submission" date="2021-04" db="EMBL/GenBank/DDBJ databases">
        <authorList>
            <person name="Podell S."/>
        </authorList>
    </citation>
    <scope>NUCLEOTIDE SEQUENCE</scope>
    <source>
        <strain evidence="3">Hildebrandi</strain>
    </source>
</reference>
<organism evidence="3 4">
    <name type="scientific">Nitzschia inconspicua</name>
    <dbReference type="NCBI Taxonomy" id="303405"/>
    <lineage>
        <taxon>Eukaryota</taxon>
        <taxon>Sar</taxon>
        <taxon>Stramenopiles</taxon>
        <taxon>Ochrophyta</taxon>
        <taxon>Bacillariophyta</taxon>
        <taxon>Bacillariophyceae</taxon>
        <taxon>Bacillariophycidae</taxon>
        <taxon>Bacillariales</taxon>
        <taxon>Bacillariaceae</taxon>
        <taxon>Nitzschia</taxon>
    </lineage>
</organism>
<feature type="compositionally biased region" description="Low complexity" evidence="2">
    <location>
        <begin position="147"/>
        <end position="157"/>
    </location>
</feature>
<dbReference type="InterPro" id="IPR003591">
    <property type="entry name" value="Leu-rich_rpt_typical-subtyp"/>
</dbReference>
<accession>A0A9K3KW18</accession>
<evidence type="ECO:0000256" key="2">
    <source>
        <dbReference type="SAM" id="MobiDB-lite"/>
    </source>
</evidence>
<dbReference type="Proteomes" id="UP000693970">
    <property type="component" value="Unassembled WGS sequence"/>
</dbReference>
<name>A0A9K3KW18_9STRA</name>
<dbReference type="SMART" id="SM00369">
    <property type="entry name" value="LRR_TYP"/>
    <property type="match status" value="5"/>
</dbReference>
<dbReference type="OrthoDB" id="676979at2759"/>
<feature type="region of interest" description="Disordered" evidence="2">
    <location>
        <begin position="1133"/>
        <end position="1167"/>
    </location>
</feature>
<proteinExistence type="predicted"/>
<feature type="region of interest" description="Disordered" evidence="2">
    <location>
        <begin position="850"/>
        <end position="888"/>
    </location>
</feature>
<feature type="region of interest" description="Disordered" evidence="2">
    <location>
        <begin position="741"/>
        <end position="774"/>
    </location>
</feature>
<feature type="region of interest" description="Disordered" evidence="2">
    <location>
        <begin position="598"/>
        <end position="672"/>
    </location>
</feature>
<feature type="compositionally biased region" description="Low complexity" evidence="2">
    <location>
        <begin position="51"/>
        <end position="72"/>
    </location>
</feature>
<dbReference type="FunFam" id="3.80.10.10:FF:000383">
    <property type="entry name" value="Leucine-rich repeat receptor protein kinase EMS1"/>
    <property type="match status" value="1"/>
</dbReference>